<evidence type="ECO:0000256" key="4">
    <source>
        <dbReference type="ARBA" id="ARBA00022840"/>
    </source>
</evidence>
<dbReference type="Proteomes" id="UP000823561">
    <property type="component" value="Chromosome 24"/>
</dbReference>
<gene>
    <name evidence="12" type="ORF">AALO_G00300730</name>
</gene>
<dbReference type="InterPro" id="IPR001650">
    <property type="entry name" value="Helicase_C-like"/>
</dbReference>
<keyword evidence="5" id="KW-0653">Protein transport</keyword>
<organism evidence="12 13">
    <name type="scientific">Alosa alosa</name>
    <name type="common">allis shad</name>
    <dbReference type="NCBI Taxonomy" id="278164"/>
    <lineage>
        <taxon>Eukaryota</taxon>
        <taxon>Metazoa</taxon>
        <taxon>Chordata</taxon>
        <taxon>Craniata</taxon>
        <taxon>Vertebrata</taxon>
        <taxon>Euteleostomi</taxon>
        <taxon>Actinopterygii</taxon>
        <taxon>Neopterygii</taxon>
        <taxon>Teleostei</taxon>
        <taxon>Clupei</taxon>
        <taxon>Clupeiformes</taxon>
        <taxon>Clupeoidei</taxon>
        <taxon>Clupeidae</taxon>
        <taxon>Alosa</taxon>
    </lineage>
</organism>
<keyword evidence="8" id="KW-0472">Membrane</keyword>
<dbReference type="InterPro" id="IPR000185">
    <property type="entry name" value="SecA"/>
</dbReference>
<dbReference type="SUPFAM" id="SSF81767">
    <property type="entry name" value="Pre-protein crosslinking domain of SecA"/>
    <property type="match status" value="1"/>
</dbReference>
<dbReference type="InterPro" id="IPR027417">
    <property type="entry name" value="P-loop_NTPase"/>
</dbReference>
<dbReference type="GO" id="GO:0005524">
    <property type="term" value="F:ATP binding"/>
    <property type="evidence" value="ECO:0007669"/>
    <property type="project" value="InterPro"/>
</dbReference>
<dbReference type="InterPro" id="IPR014018">
    <property type="entry name" value="SecA_motor_DEAD"/>
</dbReference>
<name>A0AAV6FLE3_9TELE</name>
<evidence type="ECO:0000256" key="2">
    <source>
        <dbReference type="ARBA" id="ARBA00022490"/>
    </source>
</evidence>
<accession>A0AAV6FLE3</accession>
<keyword evidence="3" id="KW-0547">Nucleotide-binding</keyword>
<dbReference type="InterPro" id="IPR044722">
    <property type="entry name" value="SecA_SF2_C"/>
</dbReference>
<keyword evidence="1" id="KW-0813">Transport</keyword>
<evidence type="ECO:0000256" key="1">
    <source>
        <dbReference type="ARBA" id="ARBA00022448"/>
    </source>
</evidence>
<keyword evidence="2" id="KW-0963">Cytoplasm</keyword>
<proteinExistence type="predicted"/>
<dbReference type="AlphaFoldDB" id="A0AAV6FLE3"/>
<evidence type="ECO:0000256" key="3">
    <source>
        <dbReference type="ARBA" id="ARBA00022741"/>
    </source>
</evidence>
<evidence type="ECO:0008006" key="14">
    <source>
        <dbReference type="Google" id="ProtNLM"/>
    </source>
</evidence>
<keyword evidence="7" id="KW-0811">Translocation</keyword>
<evidence type="ECO:0000256" key="7">
    <source>
        <dbReference type="ARBA" id="ARBA00023010"/>
    </source>
</evidence>
<dbReference type="PRINTS" id="PR00906">
    <property type="entry name" value="SECA"/>
</dbReference>
<sequence length="1161" mass="132512">MSQFDLEAENTMTANDYKMDLSVPRLQSLIQNIHWDKEDVKNLFEALVKRFKWSKQQTLDFDTWVAEILYTVETHKIDLNLKLGSKRCNIIELVNETNIDDNTLLNLLGEGREKDLEEILKDLSQQDGVDRCLIEKVREIVSAVSSALTVGQKKCLKDDMEEHLFDLCNAVKDCFGWKPRITQMVSWCFLALSKYSYLLQVCTGEGKSCIVAMFAAYRALKGKKVDIISSSPVLAERDAEDWSHFYKQLGLKVDCNSNKSNEEDLKQCYKCHIVYGTTHSFAGDWLRHHFLRKNVRGDREFHCVIVDEVDSLMLDKGLEVVYLSSKMPVMQYLNVILSRIWFLVCQHKTLDCGKRAGPIQSFIQFIQENTDICSETDVLDILRLAEDKGIFPKGFSEDTKHLNAQNIIKKLECVGKTHIVDFFRLIETKVPDYCFSLFSEKEDGTLTKLNRTNNEEVGDRHEIPLLFLKGGLCRHLFSDKQTLFNSVEQKIRKDLQFTSPEITPEDSHITGFQHLVYSKLRVWVENAFKATEMALGDEYIIQADTVVPVDYQCTGVIQSNMKWSDGLQQFLEMKHQTKVSNMTVITNFMSNVRLFTMYGGQVFGVTGTLGNKEEIEMLQKLYNDMHTCAMPSFKRRKLFEEEGTILDEEGEWLKAICRAVYEKVNSTCYRGERAVLVICETINRAMSIEKSIKESVQGVNLKLYTKNNSGPSEVTGKPVQARDVIVATNLAGRGTDLQVCGKVNMAGGLFVLQTFLPLNTRVEQQAFGRTGRQGNPGSAQLIMCASHFSMPVMVKMLTNVSLLQMLALLRRLYISLLDRDTEAQRQLTEALKLALKDGFHNQSWQEMRAALDHLLSCLDTLRKTNITDAKEARDSLVGERLSLYLTRDIPKMKKREDLFFDYLQLLDEMHEKNKNSKMLSEIVESMHECWGLWLLTRFDENESKEILKVRFEDAMGSVREHLEKGRSPSSAVSLYIRYGNALRLQGCFSESVEMYSMALEADDQDFIALYNRALSVMQQQERGYVSVALRDLEKAGKSVEHTMSLTEETLTNVVITGTNPPARHITGFTKQLRARLQVLKRLKLNINEAVNKLKIAHNNGGGVKVTECHVFLLLDIQSILLHLNDFANELVNLQSLGLTQIFSLDTTFSLTGYISKLFRGI</sequence>
<keyword evidence="6" id="KW-1278">Translocase</keyword>
<evidence type="ECO:0000313" key="12">
    <source>
        <dbReference type="EMBL" id="KAG5261161.1"/>
    </source>
</evidence>
<dbReference type="SUPFAM" id="SSF52540">
    <property type="entry name" value="P-loop containing nucleoside triphosphate hydrolases"/>
    <property type="match status" value="2"/>
</dbReference>
<protein>
    <recommendedName>
        <fullName evidence="14">Protein translocase subunit SecA</fullName>
    </recommendedName>
</protein>
<feature type="domain" description="SecA family profile" evidence="11">
    <location>
        <begin position="101"/>
        <end position="815"/>
    </location>
</feature>
<feature type="domain" description="Helicase C-terminal" evidence="10">
    <location>
        <begin position="652"/>
        <end position="855"/>
    </location>
</feature>
<dbReference type="PANTHER" id="PTHR30612:SF0">
    <property type="entry name" value="CHLOROPLAST PROTEIN-TRANSPORTING ATPASE"/>
    <property type="match status" value="1"/>
</dbReference>
<reference evidence="12" key="1">
    <citation type="submission" date="2020-10" db="EMBL/GenBank/DDBJ databases">
        <title>Chromosome-scale genome assembly of the Allis shad, Alosa alosa.</title>
        <authorList>
            <person name="Margot Z."/>
            <person name="Christophe K."/>
            <person name="Cabau C."/>
            <person name="Louis A."/>
            <person name="Berthelot C."/>
            <person name="Parey E."/>
            <person name="Roest Crollius H."/>
            <person name="Montfort J."/>
            <person name="Robinson-Rechavi M."/>
            <person name="Bucao C."/>
            <person name="Bouchez O."/>
            <person name="Gislard M."/>
            <person name="Lluch J."/>
            <person name="Milhes M."/>
            <person name="Lampietro C."/>
            <person name="Lopez Roques C."/>
            <person name="Donnadieu C."/>
            <person name="Braasch I."/>
            <person name="Desvignes T."/>
            <person name="Postlethwait J."/>
            <person name="Bobe J."/>
            <person name="Guiguen Y."/>
        </authorList>
    </citation>
    <scope>NUCLEOTIDE SEQUENCE</scope>
    <source>
        <strain evidence="12">M-15738</strain>
        <tissue evidence="12">Blood</tissue>
    </source>
</reference>
<comment type="caution">
    <text evidence="12">The sequence shown here is derived from an EMBL/GenBank/DDBJ whole genome shotgun (WGS) entry which is preliminary data.</text>
</comment>
<keyword evidence="4" id="KW-0067">ATP-binding</keyword>
<evidence type="ECO:0000256" key="6">
    <source>
        <dbReference type="ARBA" id="ARBA00022967"/>
    </source>
</evidence>
<dbReference type="InterPro" id="IPR011990">
    <property type="entry name" value="TPR-like_helical_dom_sf"/>
</dbReference>
<dbReference type="PANTHER" id="PTHR30612">
    <property type="entry name" value="SECA INNER MEMBRANE COMPONENT OF SEC PROTEIN SECRETION SYSTEM"/>
    <property type="match status" value="1"/>
</dbReference>
<dbReference type="PROSITE" id="PS51196">
    <property type="entry name" value="SECA_MOTOR_DEAD"/>
    <property type="match status" value="1"/>
</dbReference>
<dbReference type="InterPro" id="IPR036670">
    <property type="entry name" value="SecA_X-link_sf"/>
</dbReference>
<dbReference type="SMART" id="SM00957">
    <property type="entry name" value="SecA_DEAD"/>
    <property type="match status" value="1"/>
</dbReference>
<dbReference type="PROSITE" id="PS51192">
    <property type="entry name" value="HELICASE_ATP_BIND_1"/>
    <property type="match status" value="1"/>
</dbReference>
<evidence type="ECO:0000259" key="10">
    <source>
        <dbReference type="PROSITE" id="PS51194"/>
    </source>
</evidence>
<keyword evidence="13" id="KW-1185">Reference proteome</keyword>
<evidence type="ECO:0000259" key="11">
    <source>
        <dbReference type="PROSITE" id="PS51196"/>
    </source>
</evidence>
<evidence type="ECO:0000256" key="8">
    <source>
        <dbReference type="ARBA" id="ARBA00023136"/>
    </source>
</evidence>
<dbReference type="Gene3D" id="3.40.50.300">
    <property type="entry name" value="P-loop containing nucleotide triphosphate hydrolases"/>
    <property type="match status" value="2"/>
</dbReference>
<dbReference type="GO" id="GO:0006605">
    <property type="term" value="P:protein targeting"/>
    <property type="evidence" value="ECO:0007669"/>
    <property type="project" value="InterPro"/>
</dbReference>
<dbReference type="Gene3D" id="3.90.1440.10">
    <property type="entry name" value="SecA, preprotein cross-linking domain"/>
    <property type="match status" value="1"/>
</dbReference>
<dbReference type="GO" id="GO:0016020">
    <property type="term" value="C:membrane"/>
    <property type="evidence" value="ECO:0007669"/>
    <property type="project" value="InterPro"/>
</dbReference>
<dbReference type="InterPro" id="IPR011115">
    <property type="entry name" value="SecA_DEAD"/>
</dbReference>
<dbReference type="GO" id="GO:0017038">
    <property type="term" value="P:protein import"/>
    <property type="evidence" value="ECO:0007669"/>
    <property type="project" value="InterPro"/>
</dbReference>
<feature type="domain" description="Helicase ATP-binding" evidence="9">
    <location>
        <begin position="188"/>
        <end position="324"/>
    </location>
</feature>
<dbReference type="FunFam" id="3.40.50.300:FF:004034">
    <property type="entry name" value="AGAP011982-PA"/>
    <property type="match status" value="1"/>
</dbReference>
<dbReference type="SUPFAM" id="SSF48452">
    <property type="entry name" value="TPR-like"/>
    <property type="match status" value="1"/>
</dbReference>
<evidence type="ECO:0000259" key="9">
    <source>
        <dbReference type="PROSITE" id="PS51192"/>
    </source>
</evidence>
<dbReference type="EMBL" id="JADWDJ010000024">
    <property type="protein sequence ID" value="KAG5261161.1"/>
    <property type="molecule type" value="Genomic_DNA"/>
</dbReference>
<dbReference type="Pfam" id="PF07517">
    <property type="entry name" value="SecA_DEAD"/>
    <property type="match status" value="1"/>
</dbReference>
<dbReference type="Pfam" id="PF21090">
    <property type="entry name" value="P-loop_SecA"/>
    <property type="match status" value="1"/>
</dbReference>
<dbReference type="PROSITE" id="PS51194">
    <property type="entry name" value="HELICASE_CTER"/>
    <property type="match status" value="1"/>
</dbReference>
<evidence type="ECO:0000313" key="13">
    <source>
        <dbReference type="Proteomes" id="UP000823561"/>
    </source>
</evidence>
<dbReference type="GO" id="GO:0006886">
    <property type="term" value="P:intracellular protein transport"/>
    <property type="evidence" value="ECO:0007669"/>
    <property type="project" value="InterPro"/>
</dbReference>
<dbReference type="InterPro" id="IPR014001">
    <property type="entry name" value="Helicase_ATP-bd"/>
</dbReference>
<dbReference type="Gene3D" id="1.25.40.10">
    <property type="entry name" value="Tetratricopeptide repeat domain"/>
    <property type="match status" value="1"/>
</dbReference>
<evidence type="ECO:0000256" key="5">
    <source>
        <dbReference type="ARBA" id="ARBA00022927"/>
    </source>
</evidence>